<accession>A0A9P1BFY1</accession>
<feature type="transmembrane region" description="Helical" evidence="6">
    <location>
        <begin position="137"/>
        <end position="159"/>
    </location>
</feature>
<dbReference type="InterPro" id="IPR036259">
    <property type="entry name" value="MFS_trans_sf"/>
</dbReference>
<reference evidence="7" key="1">
    <citation type="submission" date="2022-10" db="EMBL/GenBank/DDBJ databases">
        <authorList>
            <person name="Chen Y."/>
            <person name="Dougan E. K."/>
            <person name="Chan C."/>
            <person name="Rhodes N."/>
            <person name="Thang M."/>
        </authorList>
    </citation>
    <scope>NUCLEOTIDE SEQUENCE</scope>
</reference>
<dbReference type="AlphaFoldDB" id="A0A9P1BFY1"/>
<feature type="transmembrane region" description="Helical" evidence="6">
    <location>
        <begin position="202"/>
        <end position="222"/>
    </location>
</feature>
<feature type="transmembrane region" description="Helical" evidence="6">
    <location>
        <begin position="297"/>
        <end position="316"/>
    </location>
</feature>
<evidence type="ECO:0000256" key="4">
    <source>
        <dbReference type="ARBA" id="ARBA00022989"/>
    </source>
</evidence>
<feature type="transmembrane region" description="Helical" evidence="6">
    <location>
        <begin position="421"/>
        <end position="441"/>
    </location>
</feature>
<evidence type="ECO:0000256" key="1">
    <source>
        <dbReference type="ARBA" id="ARBA00004141"/>
    </source>
</evidence>
<dbReference type="PANTHER" id="PTHR23504">
    <property type="entry name" value="MAJOR FACILITATOR SUPERFAMILY DOMAIN-CONTAINING PROTEIN 10"/>
    <property type="match status" value="1"/>
</dbReference>
<evidence type="ECO:0000313" key="7">
    <source>
        <dbReference type="EMBL" id="CAI3972692.1"/>
    </source>
</evidence>
<dbReference type="OrthoDB" id="411849at2759"/>
<name>A0A9P1BFY1_9DINO</name>
<dbReference type="GO" id="GO:0022857">
    <property type="term" value="F:transmembrane transporter activity"/>
    <property type="evidence" value="ECO:0007669"/>
    <property type="project" value="InterPro"/>
</dbReference>
<protein>
    <submittedName>
        <fullName evidence="9">Major facilitator superfamily (MFS) profile domain-containing protein</fullName>
    </submittedName>
</protein>
<dbReference type="EMBL" id="CAMXCT010000028">
    <property type="protein sequence ID" value="CAI3972692.1"/>
    <property type="molecule type" value="Genomic_DNA"/>
</dbReference>
<organism evidence="7">
    <name type="scientific">Cladocopium goreaui</name>
    <dbReference type="NCBI Taxonomy" id="2562237"/>
    <lineage>
        <taxon>Eukaryota</taxon>
        <taxon>Sar</taxon>
        <taxon>Alveolata</taxon>
        <taxon>Dinophyceae</taxon>
        <taxon>Suessiales</taxon>
        <taxon>Symbiodiniaceae</taxon>
        <taxon>Cladocopium</taxon>
    </lineage>
</organism>
<proteinExistence type="predicted"/>
<evidence type="ECO:0000256" key="5">
    <source>
        <dbReference type="ARBA" id="ARBA00023136"/>
    </source>
</evidence>
<sequence>MAPEQPKSEKELAERRNKLVRRICISSFFSVCQHFIFAQSEPRLFLSLCNKDSFSHLQLWNATDPTLEDAASATRILGNTSGIAGLLSLVVNQAGGKLSDYIGRKPGFLIGPMSNVVLGVLVVLNPLNRPLIAVCRVLRLILTTFSNTVMCTAAVADVCSSSDLALAMSRMQTATGLAMLLTPFIEGRILHLSPWSPHGIKYVYAAKAAIAAVHAVFVATLLEETLDKSNRATAKMTLDMINPFGFVRIFSEGTQALRKLVMITTLQMFIEGKNLSDVIQAWIRDHLKWSVTQVRNFIVAYGMLCTATGLSATPWMLRNFSPRGFTTITNLLNFFAFTARGLSPSSWLFLSMMVPMLPGVNGASATALKAVAQDIAANQGFGKGEFSAWVNNLRAFSGSVAPVVYGQVYAAAQNRGRNPGLTFFLAGILGALLPQAMLHYVTDSDMVA</sequence>
<evidence type="ECO:0000313" key="10">
    <source>
        <dbReference type="Proteomes" id="UP001152797"/>
    </source>
</evidence>
<evidence type="ECO:0000256" key="3">
    <source>
        <dbReference type="ARBA" id="ARBA00022692"/>
    </source>
</evidence>
<dbReference type="EMBL" id="CAMXCT020000028">
    <property type="protein sequence ID" value="CAL1126067.1"/>
    <property type="molecule type" value="Genomic_DNA"/>
</dbReference>
<keyword evidence="5 6" id="KW-0472">Membrane</keyword>
<keyword evidence="4 6" id="KW-1133">Transmembrane helix</keyword>
<dbReference type="Gene3D" id="1.20.1250.20">
    <property type="entry name" value="MFS general substrate transporter like domains"/>
    <property type="match status" value="1"/>
</dbReference>
<evidence type="ECO:0000256" key="6">
    <source>
        <dbReference type="SAM" id="Phobius"/>
    </source>
</evidence>
<reference evidence="8" key="2">
    <citation type="submission" date="2024-04" db="EMBL/GenBank/DDBJ databases">
        <authorList>
            <person name="Chen Y."/>
            <person name="Shah S."/>
            <person name="Dougan E. K."/>
            <person name="Thang M."/>
            <person name="Chan C."/>
        </authorList>
    </citation>
    <scope>NUCLEOTIDE SEQUENCE [LARGE SCALE GENOMIC DNA]</scope>
</reference>
<evidence type="ECO:0000256" key="2">
    <source>
        <dbReference type="ARBA" id="ARBA00022448"/>
    </source>
</evidence>
<gene>
    <name evidence="7" type="ORF">C1SCF055_LOCUS1255</name>
</gene>
<dbReference type="Proteomes" id="UP001152797">
    <property type="component" value="Unassembled WGS sequence"/>
</dbReference>
<evidence type="ECO:0000313" key="9">
    <source>
        <dbReference type="EMBL" id="CAL4760004.1"/>
    </source>
</evidence>
<dbReference type="InterPro" id="IPR011701">
    <property type="entry name" value="MFS"/>
</dbReference>
<dbReference type="PANTHER" id="PTHR23504:SF1">
    <property type="entry name" value="GH21943P-RELATED"/>
    <property type="match status" value="1"/>
</dbReference>
<dbReference type="EMBL" id="CAMXCT030000028">
    <property type="protein sequence ID" value="CAL4760004.1"/>
    <property type="molecule type" value="Genomic_DNA"/>
</dbReference>
<evidence type="ECO:0000313" key="8">
    <source>
        <dbReference type="EMBL" id="CAL1126067.1"/>
    </source>
</evidence>
<dbReference type="Pfam" id="PF07690">
    <property type="entry name" value="MFS_1"/>
    <property type="match status" value="1"/>
</dbReference>
<comment type="subcellular location">
    <subcellularLocation>
        <location evidence="1">Membrane</location>
        <topology evidence="1">Multi-pass membrane protein</topology>
    </subcellularLocation>
</comment>
<keyword evidence="3 6" id="KW-0812">Transmembrane</keyword>
<keyword evidence="2" id="KW-0813">Transport</keyword>
<dbReference type="GO" id="GO:0016020">
    <property type="term" value="C:membrane"/>
    <property type="evidence" value="ECO:0007669"/>
    <property type="project" value="UniProtKB-SubCell"/>
</dbReference>
<dbReference type="SUPFAM" id="SSF103473">
    <property type="entry name" value="MFS general substrate transporter"/>
    <property type="match status" value="1"/>
</dbReference>
<comment type="caution">
    <text evidence="7">The sequence shown here is derived from an EMBL/GenBank/DDBJ whole genome shotgun (WGS) entry which is preliminary data.</text>
</comment>
<keyword evidence="10" id="KW-1185">Reference proteome</keyword>
<feature type="transmembrane region" description="Helical" evidence="6">
    <location>
        <begin position="107"/>
        <end position="125"/>
    </location>
</feature>